<comment type="caution">
    <text evidence="1">The sequence shown here is derived from an EMBL/GenBank/DDBJ whole genome shotgun (WGS) entry which is preliminary data.</text>
</comment>
<keyword evidence="2" id="KW-1185">Reference proteome</keyword>
<evidence type="ECO:0000313" key="2">
    <source>
        <dbReference type="Proteomes" id="UP000828390"/>
    </source>
</evidence>
<protein>
    <submittedName>
        <fullName evidence="1">Uncharacterized protein</fullName>
    </submittedName>
</protein>
<dbReference type="EMBL" id="JAIWYP010000001">
    <property type="protein sequence ID" value="KAH3888525.1"/>
    <property type="molecule type" value="Genomic_DNA"/>
</dbReference>
<evidence type="ECO:0000313" key="1">
    <source>
        <dbReference type="EMBL" id="KAH3888525.1"/>
    </source>
</evidence>
<reference evidence="1" key="1">
    <citation type="journal article" date="2019" name="bioRxiv">
        <title>The Genome of the Zebra Mussel, Dreissena polymorpha: A Resource for Invasive Species Research.</title>
        <authorList>
            <person name="McCartney M.A."/>
            <person name="Auch B."/>
            <person name="Kono T."/>
            <person name="Mallez S."/>
            <person name="Zhang Y."/>
            <person name="Obille A."/>
            <person name="Becker A."/>
            <person name="Abrahante J.E."/>
            <person name="Garbe J."/>
            <person name="Badalamenti J.P."/>
            <person name="Herman A."/>
            <person name="Mangelson H."/>
            <person name="Liachko I."/>
            <person name="Sullivan S."/>
            <person name="Sone E.D."/>
            <person name="Koren S."/>
            <person name="Silverstein K.A.T."/>
            <person name="Beckman K.B."/>
            <person name="Gohl D.M."/>
        </authorList>
    </citation>
    <scope>NUCLEOTIDE SEQUENCE</scope>
    <source>
        <strain evidence="1">Duluth1</strain>
        <tissue evidence="1">Whole animal</tissue>
    </source>
</reference>
<reference evidence="1" key="2">
    <citation type="submission" date="2020-11" db="EMBL/GenBank/DDBJ databases">
        <authorList>
            <person name="McCartney M.A."/>
            <person name="Auch B."/>
            <person name="Kono T."/>
            <person name="Mallez S."/>
            <person name="Becker A."/>
            <person name="Gohl D.M."/>
            <person name="Silverstein K.A.T."/>
            <person name="Koren S."/>
            <person name="Bechman K.B."/>
            <person name="Herman A."/>
            <person name="Abrahante J.E."/>
            <person name="Garbe J."/>
        </authorList>
    </citation>
    <scope>NUCLEOTIDE SEQUENCE</scope>
    <source>
        <strain evidence="1">Duluth1</strain>
        <tissue evidence="1">Whole animal</tissue>
    </source>
</reference>
<dbReference type="AlphaFoldDB" id="A0A9D4S2V3"/>
<sequence>MKSILRIYQDVLSSDVRNICQDVDIKYVPRRLATPKMAVNEQKNGKPSGTLRLSDRTHRYSMWTPLIEI</sequence>
<name>A0A9D4S2V3_DREPO</name>
<organism evidence="1 2">
    <name type="scientific">Dreissena polymorpha</name>
    <name type="common">Zebra mussel</name>
    <name type="synonym">Mytilus polymorpha</name>
    <dbReference type="NCBI Taxonomy" id="45954"/>
    <lineage>
        <taxon>Eukaryota</taxon>
        <taxon>Metazoa</taxon>
        <taxon>Spiralia</taxon>
        <taxon>Lophotrochozoa</taxon>
        <taxon>Mollusca</taxon>
        <taxon>Bivalvia</taxon>
        <taxon>Autobranchia</taxon>
        <taxon>Heteroconchia</taxon>
        <taxon>Euheterodonta</taxon>
        <taxon>Imparidentia</taxon>
        <taxon>Neoheterodontei</taxon>
        <taxon>Myida</taxon>
        <taxon>Dreissenoidea</taxon>
        <taxon>Dreissenidae</taxon>
        <taxon>Dreissena</taxon>
    </lineage>
</organism>
<dbReference type="Proteomes" id="UP000828390">
    <property type="component" value="Unassembled WGS sequence"/>
</dbReference>
<proteinExistence type="predicted"/>
<accession>A0A9D4S2V3</accession>
<gene>
    <name evidence="1" type="ORF">DPMN_012561</name>
</gene>